<evidence type="ECO:0000313" key="3">
    <source>
        <dbReference type="Proteomes" id="UP000195602"/>
    </source>
</evidence>
<dbReference type="AlphaFoldDB" id="A0AA91Q1J8"/>
<accession>A0AA91Q1J8</accession>
<name>A0AA91Q1J8_CLALS</name>
<dbReference type="EMBL" id="LYUB02000005">
    <property type="protein sequence ID" value="OVF09296.1"/>
    <property type="molecule type" value="Genomic_DNA"/>
</dbReference>
<evidence type="ECO:0000313" key="2">
    <source>
        <dbReference type="EMBL" id="OVF09296.1"/>
    </source>
</evidence>
<proteinExistence type="predicted"/>
<evidence type="ECO:0000256" key="1">
    <source>
        <dbReference type="SAM" id="MobiDB-lite"/>
    </source>
</evidence>
<dbReference type="Proteomes" id="UP000195602">
    <property type="component" value="Unassembled WGS sequence"/>
</dbReference>
<dbReference type="KEGG" id="clus:A9F13_05g00847"/>
<feature type="compositionally biased region" description="Polar residues" evidence="1">
    <location>
        <begin position="17"/>
        <end position="26"/>
    </location>
</feature>
<comment type="caution">
    <text evidence="2">The sequence shown here is derived from an EMBL/GenBank/DDBJ whole genome shotgun (WGS) entry which is preliminary data.</text>
</comment>
<protein>
    <submittedName>
        <fullName evidence="2">Uncharacterized protein</fullName>
    </submittedName>
</protein>
<sequence length="396" mass="45618">MTEDTGSTIDELKVSLESPSEQVSSGFDPSIIPSLPAMSSEQLLQLEDVLSQEFASLSRQYVESRKSRIEQLLSIINKQLHISQGHEQQWADKYAYEIELIEQLIHSTEDEAFPQMKTKGPKKGTASGIETIEQDLMDLLSNINSPLHMDSVFGEREKELPFAHQFGDLIRPYKEQLNASWLQKDYDINMIETLTEKNRTILWKQYRQDILDYKQKLIDQTYHELTELYEEYHGIRENAMAEEDEAHYFKSVISTDDIKLGAEREQIRLAKGNIDSFYDVDNVYYKNNKIETTAYKMAALESIRKFESAQNAYRIPQRDDATVKLSSCSGLTSEEIDQDLETFKSLKHRKEVPPETVVVDALSEKQADYKELLSLGHTSSKISMTPLELRGQIEHE</sequence>
<reference evidence="2 3" key="1">
    <citation type="submission" date="2017-04" db="EMBL/GenBank/DDBJ databases">
        <title>Draft genome of the yeast Clavispora lusitaniae type strain CBS 6936.</title>
        <authorList>
            <person name="Durrens P."/>
            <person name="Klopp C."/>
            <person name="Biteau N."/>
            <person name="Fitton-Ouhabi V."/>
            <person name="Dementhon K."/>
            <person name="Accoceberry I."/>
            <person name="Sherman D.J."/>
            <person name="Noel T."/>
        </authorList>
    </citation>
    <scope>NUCLEOTIDE SEQUENCE [LARGE SCALE GENOMIC DNA]</scope>
    <source>
        <strain evidence="2 3">CBS 6936</strain>
    </source>
</reference>
<feature type="region of interest" description="Disordered" evidence="1">
    <location>
        <begin position="1"/>
        <end position="26"/>
    </location>
</feature>
<gene>
    <name evidence="2" type="ORF">A9F13_05g00847</name>
</gene>
<organism evidence="2 3">
    <name type="scientific">Clavispora lusitaniae</name>
    <name type="common">Candida lusitaniae</name>
    <dbReference type="NCBI Taxonomy" id="36911"/>
    <lineage>
        <taxon>Eukaryota</taxon>
        <taxon>Fungi</taxon>
        <taxon>Dikarya</taxon>
        <taxon>Ascomycota</taxon>
        <taxon>Saccharomycotina</taxon>
        <taxon>Pichiomycetes</taxon>
        <taxon>Metschnikowiaceae</taxon>
        <taxon>Clavispora</taxon>
    </lineage>
</organism>